<dbReference type="InterPro" id="IPR011006">
    <property type="entry name" value="CheY-like_superfamily"/>
</dbReference>
<dbReference type="Proteomes" id="UP000829494">
    <property type="component" value="Chromosome"/>
</dbReference>
<dbReference type="InterPro" id="IPR036388">
    <property type="entry name" value="WH-like_DNA-bd_sf"/>
</dbReference>
<protein>
    <submittedName>
        <fullName evidence="6">ANTAR domain protein</fullName>
    </submittedName>
</protein>
<dbReference type="InterPro" id="IPR003018">
    <property type="entry name" value="GAF"/>
</dbReference>
<name>A0ABY3YTD3_STRRM</name>
<gene>
    <name evidence="6" type="ORF">SRIMR7_03500</name>
</gene>
<keyword evidence="4" id="KW-0804">Transcription</keyword>
<evidence type="ECO:0000313" key="7">
    <source>
        <dbReference type="Proteomes" id="UP000829494"/>
    </source>
</evidence>
<dbReference type="InterPro" id="IPR029016">
    <property type="entry name" value="GAF-like_dom_sf"/>
</dbReference>
<evidence type="ECO:0000256" key="2">
    <source>
        <dbReference type="ARBA" id="ARBA00022777"/>
    </source>
</evidence>
<evidence type="ECO:0000313" key="6">
    <source>
        <dbReference type="EMBL" id="UNZ01198.1"/>
    </source>
</evidence>
<dbReference type="Pfam" id="PF03861">
    <property type="entry name" value="ANTAR"/>
    <property type="match status" value="1"/>
</dbReference>
<evidence type="ECO:0000256" key="4">
    <source>
        <dbReference type="ARBA" id="ARBA00023163"/>
    </source>
</evidence>
<dbReference type="PROSITE" id="PS50921">
    <property type="entry name" value="ANTAR"/>
    <property type="match status" value="1"/>
</dbReference>
<reference evidence="6 7" key="1">
    <citation type="submission" date="2022-03" db="EMBL/GenBank/DDBJ databases">
        <title>Complete genome of Streptomyces rimosus ssp. rimosus R7 (=ATCC 10970).</title>
        <authorList>
            <person name="Beganovic S."/>
            <person name="Ruckert C."/>
            <person name="Busche T."/>
            <person name="Kalinowski J."/>
            <person name="Wittmann C."/>
        </authorList>
    </citation>
    <scope>NUCLEOTIDE SEQUENCE [LARGE SCALE GENOMIC DNA]</scope>
    <source>
        <strain evidence="6 7">R7</strain>
    </source>
</reference>
<feature type="domain" description="ANTAR" evidence="5">
    <location>
        <begin position="176"/>
        <end position="237"/>
    </location>
</feature>
<organism evidence="6 7">
    <name type="scientific">Streptomyces rimosus subsp. rimosus</name>
    <dbReference type="NCBI Taxonomy" id="132474"/>
    <lineage>
        <taxon>Bacteria</taxon>
        <taxon>Bacillati</taxon>
        <taxon>Actinomycetota</taxon>
        <taxon>Actinomycetes</taxon>
        <taxon>Kitasatosporales</taxon>
        <taxon>Streptomycetaceae</taxon>
        <taxon>Streptomyces</taxon>
    </lineage>
</organism>
<dbReference type="InterPro" id="IPR005561">
    <property type="entry name" value="ANTAR"/>
</dbReference>
<evidence type="ECO:0000259" key="5">
    <source>
        <dbReference type="PROSITE" id="PS50921"/>
    </source>
</evidence>
<dbReference type="SMART" id="SM00065">
    <property type="entry name" value="GAF"/>
    <property type="match status" value="1"/>
</dbReference>
<dbReference type="RefSeq" id="WP_003986270.1">
    <property type="nucleotide sequence ID" value="NZ_CP043497.1"/>
</dbReference>
<dbReference type="SUPFAM" id="SSF52172">
    <property type="entry name" value="CheY-like"/>
    <property type="match status" value="1"/>
</dbReference>
<dbReference type="Gene3D" id="1.10.10.10">
    <property type="entry name" value="Winged helix-like DNA-binding domain superfamily/Winged helix DNA-binding domain"/>
    <property type="match status" value="1"/>
</dbReference>
<dbReference type="InterPro" id="IPR012074">
    <property type="entry name" value="GAF_ANTAR"/>
</dbReference>
<keyword evidence="3" id="KW-0805">Transcription regulation</keyword>
<dbReference type="SUPFAM" id="SSF55781">
    <property type="entry name" value="GAF domain-like"/>
    <property type="match status" value="1"/>
</dbReference>
<dbReference type="Gene3D" id="3.30.450.40">
    <property type="match status" value="1"/>
</dbReference>
<dbReference type="EMBL" id="CP094298">
    <property type="protein sequence ID" value="UNZ01198.1"/>
    <property type="molecule type" value="Genomic_DNA"/>
</dbReference>
<dbReference type="PIRSF" id="PIRSF036625">
    <property type="entry name" value="GAF_ANTAR"/>
    <property type="match status" value="1"/>
</dbReference>
<keyword evidence="2" id="KW-0418">Kinase</keyword>
<dbReference type="SMART" id="SM01012">
    <property type="entry name" value="ANTAR"/>
    <property type="match status" value="1"/>
</dbReference>
<proteinExistence type="predicted"/>
<dbReference type="GeneID" id="66859727"/>
<accession>A0ABY3YTD3</accession>
<keyword evidence="1" id="KW-0808">Transferase</keyword>
<dbReference type="Pfam" id="PF13185">
    <property type="entry name" value="GAF_2"/>
    <property type="match status" value="1"/>
</dbReference>
<sequence>MTAEQERLSRVEEITSVFVELADTLVAEFDVMDFLHTLTERTTRLLPVDAAGVILLNAQGRMVDATASDEQTRRLELAQIEWQEGPCRDCIHTGAPIPDTPLDTHQAEEHWPRFTEWAAERGFAAAAAVPLRLRETAIGALNLFRTRPQALGEPDLRLAQALADAATIGILQYRAIRDQTLINEQLEGALGTRVVIEQAKGMLAERLDLTPDEAFTRLRARARHHQILLTDLSHQVINGQADPEQFNAPPA</sequence>
<keyword evidence="7" id="KW-1185">Reference proteome</keyword>
<evidence type="ECO:0000256" key="3">
    <source>
        <dbReference type="ARBA" id="ARBA00023015"/>
    </source>
</evidence>
<evidence type="ECO:0000256" key="1">
    <source>
        <dbReference type="ARBA" id="ARBA00022679"/>
    </source>
</evidence>